<accession>A0ACB5TI63</accession>
<gene>
    <name evidence="1" type="ORF">Cboi01_000101700</name>
</gene>
<dbReference type="EMBL" id="BSXV01000335">
    <property type="protein sequence ID" value="GME88660.1"/>
    <property type="molecule type" value="Genomic_DNA"/>
</dbReference>
<keyword evidence="2" id="KW-1185">Reference proteome</keyword>
<evidence type="ECO:0000313" key="2">
    <source>
        <dbReference type="Proteomes" id="UP001165101"/>
    </source>
</evidence>
<name>A0ACB5TI63_CANBO</name>
<organism evidence="1 2">
    <name type="scientific">Candida boidinii</name>
    <name type="common">Yeast</name>
    <dbReference type="NCBI Taxonomy" id="5477"/>
    <lineage>
        <taxon>Eukaryota</taxon>
        <taxon>Fungi</taxon>
        <taxon>Dikarya</taxon>
        <taxon>Ascomycota</taxon>
        <taxon>Saccharomycotina</taxon>
        <taxon>Pichiomycetes</taxon>
        <taxon>Pichiales</taxon>
        <taxon>Pichiaceae</taxon>
        <taxon>Ogataea</taxon>
        <taxon>Ogataea/Candida clade</taxon>
    </lineage>
</organism>
<dbReference type="Proteomes" id="UP001165101">
    <property type="component" value="Unassembled WGS sequence"/>
</dbReference>
<proteinExistence type="predicted"/>
<sequence length="926" mass="105298">MFIEGKVKVICSTSTLAVGVNLPAYLVIVKGTKAWNGGIFSEYSDLDILQMIGRAGRPQFEKEGCAVIMTQSSEKDNYEKLIHGTQKLESSLHLHLQEHITAEISLGTITSVMSALLWLKSTFLYQRFMKNPLYYSEINKGLMTKNYDLELKLIKYFEMIINELIHNNMITEKNGNYTCTPHGITMAKHYILLPTMKLFIECDGGLSFPKFLELFCLSTEFKSQRLKHQEKKLFKEVNQSPLIRYKIESKNIETTEEKVSLLLQYELGGIEFPKYEGAMKLHTSFVSDKMAIFRQASKILKGASEVFIERLELSLSIHALQLLRCIQGKCWENSPTVLRQIDGIGLVALRKLSNHNICSFSQLMQLTPPKLEYILNMKPPNGNRLLAKLARLPKFVATLTPNAINSNLEFIKDVKGMELGIEVNIGLANKDPASKTDWNGTNTCVNIVSELNGTTLLDFRRIPLKKLCNSKSFMIKFRPQYSDDRVIVHINCDNLAGVGISPSAYLSDMVPSNMLLQLSKRKPTKYNLTQSQIPFIFEKSLSSIKNKQHQDDTTDSFSDISDYEILNILDNRVDHRTGNIPKKKEKDNRSLNPQDTNHADELISEVDNTFTRNHERNTDGTFKCNHKCKNREKCRHLCCKQGIPKEFNKLNKCNHNCKNKIKCRHFCCKQNQHPNIVSEQLQVQENELFAANIVRESPLEFSKYSFKGNPAFSYCDASVKKAAVLDESPSTSLLNTSSFTKAVTAKQNYYTKLGNNKLKLSNTSNQQPVKSALFDSDSDSGKEGTDGASIESAADFIFSSQRKRIRIKTRNEKCKQRKSQEEKDENFIHKRNQETKAIGWINKDDSYLRSSYTELSDTSLPLTEESAHPIAGKITSTELKGEENKEKIYANKTLEKMSDCNTYQRSSSNCLESDLNSILDSDIEIY</sequence>
<evidence type="ECO:0000313" key="1">
    <source>
        <dbReference type="EMBL" id="GME88660.1"/>
    </source>
</evidence>
<comment type="caution">
    <text evidence="1">The sequence shown here is derived from an EMBL/GenBank/DDBJ whole genome shotgun (WGS) entry which is preliminary data.</text>
</comment>
<reference evidence="1" key="1">
    <citation type="submission" date="2023-04" db="EMBL/GenBank/DDBJ databases">
        <title>Candida boidinii NBRC 1967.</title>
        <authorList>
            <person name="Ichikawa N."/>
            <person name="Sato H."/>
            <person name="Tonouchi N."/>
        </authorList>
    </citation>
    <scope>NUCLEOTIDE SEQUENCE</scope>
    <source>
        <strain evidence="1">NBRC 1967</strain>
    </source>
</reference>
<protein>
    <submittedName>
        <fullName evidence="1">Unnamed protein product</fullName>
    </submittedName>
</protein>